<reference evidence="4" key="1">
    <citation type="submission" date="2011-08" db="EMBL/GenBank/DDBJ databases">
        <authorList>
            <person name="Rombauts S."/>
        </authorList>
    </citation>
    <scope>NUCLEOTIDE SEQUENCE</scope>
    <source>
        <strain evidence="4">London</strain>
    </source>
</reference>
<keyword evidence="2" id="KW-0732">Signal</keyword>
<name>T1KHN8_TETUR</name>
<accession>T1KHN8</accession>
<dbReference type="EnsemblMetazoa" id="tetur11g05070.1">
    <property type="protein sequence ID" value="tetur11g05070.1"/>
    <property type="gene ID" value="tetur11g05070"/>
</dbReference>
<dbReference type="Proteomes" id="UP000015104">
    <property type="component" value="Unassembled WGS sequence"/>
</dbReference>
<dbReference type="HOGENOM" id="CLU_1527140_0_0_1"/>
<dbReference type="AlphaFoldDB" id="T1KHN8"/>
<evidence type="ECO:0000313" key="3">
    <source>
        <dbReference type="EnsemblMetazoa" id="tetur11g05070.1"/>
    </source>
</evidence>
<proteinExistence type="predicted"/>
<evidence type="ECO:0000256" key="1">
    <source>
        <dbReference type="SAM" id="MobiDB-lite"/>
    </source>
</evidence>
<protein>
    <submittedName>
        <fullName evidence="3">Uncharacterized protein</fullName>
    </submittedName>
</protein>
<evidence type="ECO:0000313" key="4">
    <source>
        <dbReference type="Proteomes" id="UP000015104"/>
    </source>
</evidence>
<reference evidence="3" key="2">
    <citation type="submission" date="2015-06" db="UniProtKB">
        <authorList>
            <consortium name="EnsemblMetazoa"/>
        </authorList>
    </citation>
    <scope>IDENTIFICATION</scope>
</reference>
<feature type="signal peptide" evidence="2">
    <location>
        <begin position="1"/>
        <end position="17"/>
    </location>
</feature>
<feature type="compositionally biased region" description="Polar residues" evidence="1">
    <location>
        <begin position="64"/>
        <end position="73"/>
    </location>
</feature>
<feature type="chain" id="PRO_5004591614" evidence="2">
    <location>
        <begin position="18"/>
        <end position="176"/>
    </location>
</feature>
<organism evidence="3 4">
    <name type="scientific">Tetranychus urticae</name>
    <name type="common">Two-spotted spider mite</name>
    <dbReference type="NCBI Taxonomy" id="32264"/>
    <lineage>
        <taxon>Eukaryota</taxon>
        <taxon>Metazoa</taxon>
        <taxon>Ecdysozoa</taxon>
        <taxon>Arthropoda</taxon>
        <taxon>Chelicerata</taxon>
        <taxon>Arachnida</taxon>
        <taxon>Acari</taxon>
        <taxon>Acariformes</taxon>
        <taxon>Trombidiformes</taxon>
        <taxon>Prostigmata</taxon>
        <taxon>Eleutherengona</taxon>
        <taxon>Raphignathae</taxon>
        <taxon>Tetranychoidea</taxon>
        <taxon>Tetranychidae</taxon>
        <taxon>Tetranychus</taxon>
    </lineage>
</organism>
<evidence type="ECO:0000256" key="2">
    <source>
        <dbReference type="SAM" id="SignalP"/>
    </source>
</evidence>
<keyword evidence="4" id="KW-1185">Reference proteome</keyword>
<feature type="region of interest" description="Disordered" evidence="1">
    <location>
        <begin position="58"/>
        <end position="79"/>
    </location>
</feature>
<dbReference type="EMBL" id="CAEY01000077">
    <property type="status" value="NOT_ANNOTATED_CDS"/>
    <property type="molecule type" value="Genomic_DNA"/>
</dbReference>
<sequence length="176" mass="19250">MILFWITIVSIIVQASLLPIDEDTDKRTGHNIMRFGRQAGHNILRFGRTPGHNIMRFGKREESNSAPGSSYEISESKLPSIDQGNINRYILDQLSPSSSSSSLSPSSSLSSSSPSLSGLAFNGYDMNASPLAAYGYYGQASPLTALFYNQRSPGALPYQQAKKGRPETDHVIMRFG</sequence>